<reference evidence="7 8" key="1">
    <citation type="submission" date="2016-02" db="EMBL/GenBank/DDBJ databases">
        <title>Complete genome sequence and transcriptome regulation of the pentose utilising yeast Sugiyamaella lignohabitans.</title>
        <authorList>
            <person name="Bellasio M."/>
            <person name="Peymann A."/>
            <person name="Valli M."/>
            <person name="Sipitzky M."/>
            <person name="Graf A."/>
            <person name="Sauer M."/>
            <person name="Marx H."/>
            <person name="Mattanovich D."/>
        </authorList>
    </citation>
    <scope>NUCLEOTIDE SEQUENCE [LARGE SCALE GENOMIC DNA]</scope>
    <source>
        <strain evidence="7 8">CBS 10342</strain>
    </source>
</reference>
<evidence type="ECO:0000256" key="6">
    <source>
        <dbReference type="SAM" id="SignalP"/>
    </source>
</evidence>
<dbReference type="InterPro" id="IPR006035">
    <property type="entry name" value="Ureohydrolase"/>
</dbReference>
<dbReference type="CDD" id="cd11592">
    <property type="entry name" value="Agmatinase_PAH"/>
    <property type="match status" value="1"/>
</dbReference>
<dbReference type="EMBL" id="CP014501">
    <property type="protein sequence ID" value="ANB13480.1"/>
    <property type="molecule type" value="Genomic_DNA"/>
</dbReference>
<evidence type="ECO:0000313" key="7">
    <source>
        <dbReference type="EMBL" id="ANB13480.1"/>
    </source>
</evidence>
<feature type="binding site" evidence="4">
    <location>
        <position position="300"/>
    </location>
    <ligand>
        <name>Mn(2+)</name>
        <dbReference type="ChEBI" id="CHEBI:29035"/>
        <label>1</label>
    </ligand>
</feature>
<feature type="binding site" evidence="4">
    <location>
        <position position="196"/>
    </location>
    <ligand>
        <name>Mn(2+)</name>
        <dbReference type="ChEBI" id="CHEBI:29035"/>
        <label>1</label>
    </ligand>
</feature>
<dbReference type="InterPro" id="IPR020855">
    <property type="entry name" value="Ureohydrolase_Mn_BS"/>
</dbReference>
<feature type="signal peptide" evidence="6">
    <location>
        <begin position="1"/>
        <end position="24"/>
    </location>
</feature>
<gene>
    <name evidence="7" type="primary">CAR1</name>
    <name evidence="7" type="ORF">AWJ20_1773</name>
</gene>
<evidence type="ECO:0000256" key="2">
    <source>
        <dbReference type="ARBA" id="ARBA00022723"/>
    </source>
</evidence>
<evidence type="ECO:0000256" key="5">
    <source>
        <dbReference type="RuleBase" id="RU003684"/>
    </source>
</evidence>
<comment type="similarity">
    <text evidence="1">Belongs to the arginase family. Agmatinase subfamily.</text>
</comment>
<evidence type="ECO:0000256" key="3">
    <source>
        <dbReference type="ARBA" id="ARBA00022801"/>
    </source>
</evidence>
<dbReference type="GO" id="GO:0046872">
    <property type="term" value="F:metal ion binding"/>
    <property type="evidence" value="ECO:0007669"/>
    <property type="project" value="UniProtKB-KW"/>
</dbReference>
<dbReference type="KEGG" id="slb:AWJ20_1773"/>
<dbReference type="PANTHER" id="PTHR11358">
    <property type="entry name" value="ARGINASE/AGMATINASE"/>
    <property type="match status" value="1"/>
</dbReference>
<accession>A0A167DZT6</accession>
<dbReference type="NCBIfam" id="TIGR01230">
    <property type="entry name" value="agmatinase"/>
    <property type="match status" value="1"/>
</dbReference>
<dbReference type="AlphaFoldDB" id="A0A167DZT6"/>
<dbReference type="InterPro" id="IPR005925">
    <property type="entry name" value="Agmatinase-rel"/>
</dbReference>
<dbReference type="FunFam" id="3.40.800.10:FF:000014">
    <property type="entry name" value="Arginase family protein"/>
    <property type="match status" value="1"/>
</dbReference>
<feature type="binding site" evidence="4">
    <location>
        <position position="302"/>
    </location>
    <ligand>
        <name>Mn(2+)</name>
        <dbReference type="ChEBI" id="CHEBI:29035"/>
        <label>1</label>
    </ligand>
</feature>
<feature type="binding site" evidence="4">
    <location>
        <position position="200"/>
    </location>
    <ligand>
        <name>Mn(2+)</name>
        <dbReference type="ChEBI" id="CHEBI:29035"/>
        <label>1</label>
    </ligand>
</feature>
<dbReference type="PROSITE" id="PS01053">
    <property type="entry name" value="ARGINASE_1"/>
    <property type="match status" value="1"/>
</dbReference>
<feature type="binding site" evidence="4">
    <location>
        <position position="173"/>
    </location>
    <ligand>
        <name>Mn(2+)</name>
        <dbReference type="ChEBI" id="CHEBI:29035"/>
        <label>1</label>
    </ligand>
</feature>
<comment type="cofactor">
    <cofactor evidence="4">
        <name>Mn(2+)</name>
        <dbReference type="ChEBI" id="CHEBI:29035"/>
    </cofactor>
    <text evidence="4">Binds 2 manganese ions per subunit.</text>
</comment>
<evidence type="ECO:0000256" key="4">
    <source>
        <dbReference type="PIRSR" id="PIRSR036979-1"/>
    </source>
</evidence>
<dbReference type="SUPFAM" id="SSF52768">
    <property type="entry name" value="Arginase/deacetylase"/>
    <property type="match status" value="1"/>
</dbReference>
<dbReference type="RefSeq" id="XP_018735957.1">
    <property type="nucleotide sequence ID" value="XM_018878678.1"/>
</dbReference>
<dbReference type="OrthoDB" id="288726at2759"/>
<organism evidence="7 8">
    <name type="scientific">Sugiyamaella lignohabitans</name>
    <dbReference type="NCBI Taxonomy" id="796027"/>
    <lineage>
        <taxon>Eukaryota</taxon>
        <taxon>Fungi</taxon>
        <taxon>Dikarya</taxon>
        <taxon>Ascomycota</taxon>
        <taxon>Saccharomycotina</taxon>
        <taxon>Dipodascomycetes</taxon>
        <taxon>Dipodascales</taxon>
        <taxon>Trichomonascaceae</taxon>
        <taxon>Sugiyamaella</taxon>
    </lineage>
</organism>
<feature type="binding site" evidence="4">
    <location>
        <position position="198"/>
    </location>
    <ligand>
        <name>Mn(2+)</name>
        <dbReference type="ChEBI" id="CHEBI:29035"/>
        <label>1</label>
    </ligand>
</feature>
<dbReference type="PIRSF" id="PIRSF036979">
    <property type="entry name" value="Arginase"/>
    <property type="match status" value="1"/>
</dbReference>
<dbReference type="PROSITE" id="PS51409">
    <property type="entry name" value="ARGINASE_2"/>
    <property type="match status" value="1"/>
</dbReference>
<dbReference type="PANTHER" id="PTHR11358:SF26">
    <property type="entry name" value="GUANIDINO ACID HYDROLASE, MITOCHONDRIAL"/>
    <property type="match status" value="1"/>
</dbReference>
<protein>
    <submittedName>
        <fullName evidence="7">Arginase</fullName>
    </submittedName>
</protein>
<evidence type="ECO:0000256" key="1">
    <source>
        <dbReference type="ARBA" id="ARBA00009227"/>
    </source>
</evidence>
<dbReference type="GO" id="GO:0008783">
    <property type="term" value="F:agmatinase activity"/>
    <property type="evidence" value="ECO:0007669"/>
    <property type="project" value="TreeGrafter"/>
</dbReference>
<dbReference type="InterPro" id="IPR023696">
    <property type="entry name" value="Ureohydrolase_dom_sf"/>
</dbReference>
<proteinExistence type="inferred from homology"/>
<dbReference type="GeneID" id="30033612"/>
<dbReference type="Pfam" id="PF00491">
    <property type="entry name" value="Arginase"/>
    <property type="match status" value="1"/>
</dbReference>
<keyword evidence="6" id="KW-0732">Signal</keyword>
<keyword evidence="3 5" id="KW-0378">Hydrolase</keyword>
<keyword evidence="2 4" id="KW-0479">Metal-binding</keyword>
<name>A0A167DZT6_9ASCO</name>
<evidence type="ECO:0000313" key="8">
    <source>
        <dbReference type="Proteomes" id="UP000189580"/>
    </source>
</evidence>
<sequence length="390" mass="42085">MVKLTSFTTGALTAVGLLVDTVASAGGDKGVPTLEDKWGTDWPFSGVNTFAHLPTDKCLIHPDTEFDIALIGIPFDTAVSYRPGARFGPRAIRAASARQSSLRGFNARAGINPYQDWAKVIDCDDIPVTPVDNKLALRQITEGYNELLSRPIHYKKDGKPNLPPRLITLGGDHSIVLGALRSLHKVYGPITVIHFDAHLDTWLPSKYPSSWESDPGAGDFTHGTMFWMASQEGLLSNDTCLHAGLRTRLSGKDWGDYEEDTKQGFARIASDDIMEKGVKGIVAEILERVPTTVPVYISVDIDVIDPGMAPGTGTPEAGGWQTRELIQIIRGLESLNLVGADVVEVSPAFDHAEITALAGAQVAYELITNMVIKGTPVDVLPVSAPVHNDL</sequence>
<feature type="chain" id="PRO_5007885516" evidence="6">
    <location>
        <begin position="25"/>
        <end position="390"/>
    </location>
</feature>
<dbReference type="PRINTS" id="PR00116">
    <property type="entry name" value="ARGINASE"/>
</dbReference>
<keyword evidence="4" id="KW-0464">Manganese</keyword>
<dbReference type="Proteomes" id="UP000189580">
    <property type="component" value="Chromosome a"/>
</dbReference>
<dbReference type="GO" id="GO:0033389">
    <property type="term" value="P:putrescine biosynthetic process from arginine, via agmatine"/>
    <property type="evidence" value="ECO:0007669"/>
    <property type="project" value="TreeGrafter"/>
</dbReference>
<dbReference type="Gene3D" id="3.40.800.10">
    <property type="entry name" value="Ureohydrolase domain"/>
    <property type="match status" value="1"/>
</dbReference>
<keyword evidence="8" id="KW-1185">Reference proteome</keyword>